<organism evidence="2 3">
    <name type="scientific">Halobacterium litoreum</name>
    <dbReference type="NCBI Taxonomy" id="2039234"/>
    <lineage>
        <taxon>Archaea</taxon>
        <taxon>Methanobacteriati</taxon>
        <taxon>Methanobacteriota</taxon>
        <taxon>Stenosarchaea group</taxon>
        <taxon>Halobacteria</taxon>
        <taxon>Halobacteriales</taxon>
        <taxon>Halobacteriaceae</taxon>
        <taxon>Halobacterium</taxon>
    </lineage>
</organism>
<keyword evidence="1" id="KW-1133">Transmembrane helix</keyword>
<dbReference type="RefSeq" id="WP_232570385.1">
    <property type="nucleotide sequence ID" value="NZ_CP089466.1"/>
</dbReference>
<proteinExistence type="predicted"/>
<evidence type="ECO:0000313" key="3">
    <source>
        <dbReference type="Proteomes" id="UP001595660"/>
    </source>
</evidence>
<keyword evidence="1" id="KW-0472">Membrane</keyword>
<comment type="caution">
    <text evidence="2">The sequence shown here is derived from an EMBL/GenBank/DDBJ whole genome shotgun (WGS) entry which is preliminary data.</text>
</comment>
<feature type="transmembrane region" description="Helical" evidence="1">
    <location>
        <begin position="12"/>
        <end position="34"/>
    </location>
</feature>
<feature type="transmembrane region" description="Helical" evidence="1">
    <location>
        <begin position="46"/>
        <end position="65"/>
    </location>
</feature>
<dbReference type="GeneID" id="69118551"/>
<keyword evidence="1" id="KW-0812">Transmembrane</keyword>
<dbReference type="AlphaFoldDB" id="A0ABD5NH20"/>
<keyword evidence="3" id="KW-1185">Reference proteome</keyword>
<name>A0ABD5NH20_9EURY</name>
<dbReference type="Proteomes" id="UP001595660">
    <property type="component" value="Unassembled WGS sequence"/>
</dbReference>
<sequence>MDAKRSAVHAGKYFAVTTLFAVVGLGIAAAGAMLAEPALDTDSVGAFVSAAAPGIAVAVVGIAVYRFGKAWALYKTLTAAHEEALAETFDTQRVKSDIVSVLDDRLSDMQTDLQSVNRELRKLRDDDAFDFSEAEN</sequence>
<accession>A0ABD5NH20</accession>
<dbReference type="EMBL" id="JBHRWN010000002">
    <property type="protein sequence ID" value="MFC3478439.1"/>
    <property type="molecule type" value="Genomic_DNA"/>
</dbReference>
<evidence type="ECO:0000256" key="1">
    <source>
        <dbReference type="SAM" id="Phobius"/>
    </source>
</evidence>
<evidence type="ECO:0000313" key="2">
    <source>
        <dbReference type="EMBL" id="MFC3478439.1"/>
    </source>
</evidence>
<protein>
    <submittedName>
        <fullName evidence="2">Uncharacterized protein</fullName>
    </submittedName>
</protein>
<reference evidence="2 3" key="1">
    <citation type="journal article" date="2019" name="Int. J. Syst. Evol. Microbiol.">
        <title>The Global Catalogue of Microorganisms (GCM) 10K type strain sequencing project: providing services to taxonomists for standard genome sequencing and annotation.</title>
        <authorList>
            <consortium name="The Broad Institute Genomics Platform"/>
            <consortium name="The Broad Institute Genome Sequencing Center for Infectious Disease"/>
            <person name="Wu L."/>
            <person name="Ma J."/>
        </authorList>
    </citation>
    <scope>NUCLEOTIDE SEQUENCE [LARGE SCALE GENOMIC DNA]</scope>
    <source>
        <strain evidence="2 3">CGMCC 1.12562</strain>
    </source>
</reference>
<gene>
    <name evidence="2" type="ORF">ACFOKC_11980</name>
</gene>